<dbReference type="Pfam" id="PF09339">
    <property type="entry name" value="HTH_IclR"/>
    <property type="match status" value="1"/>
</dbReference>
<evidence type="ECO:0000313" key="7">
    <source>
        <dbReference type="EMBL" id="MDI3419518.1"/>
    </source>
</evidence>
<dbReference type="SUPFAM" id="SSF46785">
    <property type="entry name" value="Winged helix' DNA-binding domain"/>
    <property type="match status" value="1"/>
</dbReference>
<feature type="domain" description="IclR-ED" evidence="6">
    <location>
        <begin position="73"/>
        <end position="262"/>
    </location>
</feature>
<dbReference type="Gene3D" id="3.30.450.40">
    <property type="match status" value="1"/>
</dbReference>
<dbReference type="InterPro" id="IPR036388">
    <property type="entry name" value="WH-like_DNA-bd_sf"/>
</dbReference>
<dbReference type="InterPro" id="IPR036390">
    <property type="entry name" value="WH_DNA-bd_sf"/>
</dbReference>
<accession>A0ABT6SV73</accession>
<name>A0ABT6SV73_9ACTN</name>
<reference evidence="7 8" key="1">
    <citation type="submission" date="2023-05" db="EMBL/GenBank/DDBJ databases">
        <title>Draft genome sequence of Streptomyces sp. B-S-A12 isolated from a cave soil in Thailand.</title>
        <authorList>
            <person name="Chamroensaksri N."/>
            <person name="Muangham S."/>
        </authorList>
    </citation>
    <scope>NUCLEOTIDE SEQUENCE [LARGE SCALE GENOMIC DNA]</scope>
    <source>
        <strain evidence="7 8">B-S-A12</strain>
    </source>
</reference>
<evidence type="ECO:0000256" key="1">
    <source>
        <dbReference type="ARBA" id="ARBA00023015"/>
    </source>
</evidence>
<feature type="domain" description="HTH iclR-type" evidence="5">
    <location>
        <begin position="6"/>
        <end position="72"/>
    </location>
</feature>
<proteinExistence type="predicted"/>
<dbReference type="Gene3D" id="1.10.10.10">
    <property type="entry name" value="Winged helix-like DNA-binding domain superfamily/Winged helix DNA-binding domain"/>
    <property type="match status" value="1"/>
</dbReference>
<dbReference type="Pfam" id="PF01614">
    <property type="entry name" value="IclR_C"/>
    <property type="match status" value="1"/>
</dbReference>
<dbReference type="InterPro" id="IPR014757">
    <property type="entry name" value="Tscrpt_reg_IclR_C"/>
</dbReference>
<keyword evidence="3" id="KW-0804">Transcription</keyword>
<dbReference type="InterPro" id="IPR011991">
    <property type="entry name" value="ArsR-like_HTH"/>
</dbReference>
<evidence type="ECO:0000259" key="5">
    <source>
        <dbReference type="PROSITE" id="PS51077"/>
    </source>
</evidence>
<dbReference type="InterPro" id="IPR029016">
    <property type="entry name" value="GAF-like_dom_sf"/>
</dbReference>
<dbReference type="PROSITE" id="PS51078">
    <property type="entry name" value="ICLR_ED"/>
    <property type="match status" value="1"/>
</dbReference>
<sequence>MTVEGSSGLHRTVAILTVLGSDEAAEQGGLGVVEIARRVGKEKSQVSRALKSMEQTGLVERDPHSLVYRLGWRMFTLAANAGRPRLLAEGPAVLKRLVSVLKERVHVTVLCGDGVLTVLSESPMRAIQATGWVGRVTPLHSTSSGRALLFDHSPDEIRLLCAELSFGPGSYGADAPGASRAPRDADDLIARVDQSRKAGYALVDEEFEAGLVAAAAPVRDFRGRVVAAVNVSAPAHRMSRDLDRAGRLTQAAAEQLSRAMAGIGSAAPPRPPTACAAPSLVRT</sequence>
<keyword evidence="8" id="KW-1185">Reference proteome</keyword>
<gene>
    <name evidence="7" type="ORF">QIT00_13280</name>
</gene>
<keyword evidence="2" id="KW-0238">DNA-binding</keyword>
<dbReference type="SMART" id="SM00346">
    <property type="entry name" value="HTH_ICLR"/>
    <property type="match status" value="1"/>
</dbReference>
<dbReference type="CDD" id="cd00090">
    <property type="entry name" value="HTH_ARSR"/>
    <property type="match status" value="1"/>
</dbReference>
<dbReference type="PANTHER" id="PTHR30136:SF24">
    <property type="entry name" value="HTH-TYPE TRANSCRIPTIONAL REPRESSOR ALLR"/>
    <property type="match status" value="1"/>
</dbReference>
<dbReference type="PROSITE" id="PS51077">
    <property type="entry name" value="HTH_ICLR"/>
    <property type="match status" value="1"/>
</dbReference>
<evidence type="ECO:0000256" key="3">
    <source>
        <dbReference type="ARBA" id="ARBA00023163"/>
    </source>
</evidence>
<evidence type="ECO:0000259" key="6">
    <source>
        <dbReference type="PROSITE" id="PS51078"/>
    </source>
</evidence>
<feature type="region of interest" description="Disordered" evidence="4">
    <location>
        <begin position="262"/>
        <end position="283"/>
    </location>
</feature>
<dbReference type="EMBL" id="JASCIS010000011">
    <property type="protein sequence ID" value="MDI3419518.1"/>
    <property type="molecule type" value="Genomic_DNA"/>
</dbReference>
<feature type="compositionally biased region" description="Low complexity" evidence="4">
    <location>
        <begin position="273"/>
        <end position="283"/>
    </location>
</feature>
<comment type="caution">
    <text evidence="7">The sequence shown here is derived from an EMBL/GenBank/DDBJ whole genome shotgun (WGS) entry which is preliminary data.</text>
</comment>
<protein>
    <submittedName>
        <fullName evidence="7">IclR family transcriptional regulator</fullName>
    </submittedName>
</protein>
<organism evidence="7 8">
    <name type="scientific">Streptomyces luteolus</name>
    <dbReference type="NCBI Taxonomy" id="3043615"/>
    <lineage>
        <taxon>Bacteria</taxon>
        <taxon>Bacillati</taxon>
        <taxon>Actinomycetota</taxon>
        <taxon>Actinomycetes</taxon>
        <taxon>Kitasatosporales</taxon>
        <taxon>Streptomycetaceae</taxon>
        <taxon>Streptomyces</taxon>
    </lineage>
</organism>
<evidence type="ECO:0000256" key="2">
    <source>
        <dbReference type="ARBA" id="ARBA00023125"/>
    </source>
</evidence>
<dbReference type="InterPro" id="IPR005471">
    <property type="entry name" value="Tscrpt_reg_IclR_N"/>
</dbReference>
<keyword evidence="1" id="KW-0805">Transcription regulation</keyword>
<dbReference type="Proteomes" id="UP001237105">
    <property type="component" value="Unassembled WGS sequence"/>
</dbReference>
<evidence type="ECO:0000313" key="8">
    <source>
        <dbReference type="Proteomes" id="UP001237105"/>
    </source>
</evidence>
<evidence type="ECO:0000256" key="4">
    <source>
        <dbReference type="SAM" id="MobiDB-lite"/>
    </source>
</evidence>
<dbReference type="InterPro" id="IPR050707">
    <property type="entry name" value="HTH_MetabolicPath_Reg"/>
</dbReference>
<dbReference type="PANTHER" id="PTHR30136">
    <property type="entry name" value="HELIX-TURN-HELIX TRANSCRIPTIONAL REGULATOR, ICLR FAMILY"/>
    <property type="match status" value="1"/>
</dbReference>
<dbReference type="RefSeq" id="WP_282535430.1">
    <property type="nucleotide sequence ID" value="NZ_JASCIS010000011.1"/>
</dbReference>
<dbReference type="SUPFAM" id="SSF55781">
    <property type="entry name" value="GAF domain-like"/>
    <property type="match status" value="1"/>
</dbReference>